<evidence type="ECO:0000256" key="1">
    <source>
        <dbReference type="ARBA" id="ARBA00022614"/>
    </source>
</evidence>
<dbReference type="HOGENOM" id="CLU_005751_0_0_1"/>
<keyword evidence="2" id="KW-0677">Repeat</keyword>
<dbReference type="PANTHER" id="PTHR44167:SF24">
    <property type="entry name" value="SERINE_THREONINE-PROTEIN KINASE CHK2"/>
    <property type="match status" value="1"/>
</dbReference>
<dbReference type="Proteomes" id="UP000009168">
    <property type="component" value="Unassembled WGS sequence"/>
</dbReference>
<dbReference type="InterPro" id="IPR011009">
    <property type="entry name" value="Kinase-like_dom_sf"/>
</dbReference>
<dbReference type="Gene3D" id="1.10.510.10">
    <property type="entry name" value="Transferase(Phosphotransferase) domain 1"/>
    <property type="match status" value="2"/>
</dbReference>
<dbReference type="InterPro" id="IPR000719">
    <property type="entry name" value="Prot_kinase_dom"/>
</dbReference>
<dbReference type="RefSeq" id="XP_001030063.4">
    <property type="nucleotide sequence ID" value="XM_001030063.4"/>
</dbReference>
<dbReference type="InterPro" id="IPR032675">
    <property type="entry name" value="LRR_dom_sf"/>
</dbReference>
<dbReference type="SUPFAM" id="SSF56112">
    <property type="entry name" value="Protein kinase-like (PK-like)"/>
    <property type="match status" value="2"/>
</dbReference>
<dbReference type="InterPro" id="IPR001611">
    <property type="entry name" value="Leu-rich_rpt"/>
</dbReference>
<keyword evidence="4" id="KW-0808">Transferase</keyword>
<keyword evidence="1" id="KW-0433">Leucine-rich repeat</keyword>
<dbReference type="PANTHER" id="PTHR44167">
    <property type="entry name" value="OVARIAN-SPECIFIC SERINE/THREONINE-PROTEIN KINASE LOK-RELATED"/>
    <property type="match status" value="1"/>
</dbReference>
<keyword evidence="5" id="KW-1185">Reference proteome</keyword>
<organism evidence="4 5">
    <name type="scientific">Tetrahymena thermophila (strain SB210)</name>
    <dbReference type="NCBI Taxonomy" id="312017"/>
    <lineage>
        <taxon>Eukaryota</taxon>
        <taxon>Sar</taxon>
        <taxon>Alveolata</taxon>
        <taxon>Ciliophora</taxon>
        <taxon>Intramacronucleata</taxon>
        <taxon>Oligohymenophorea</taxon>
        <taxon>Hymenostomatida</taxon>
        <taxon>Tetrahymenina</taxon>
        <taxon>Tetrahymenidae</taxon>
        <taxon>Tetrahymena</taxon>
    </lineage>
</organism>
<dbReference type="Gene3D" id="3.30.200.20">
    <property type="entry name" value="Phosphorylase Kinase, domain 1"/>
    <property type="match status" value="1"/>
</dbReference>
<dbReference type="Pfam" id="PF13516">
    <property type="entry name" value="LRR_6"/>
    <property type="match status" value="5"/>
</dbReference>
<dbReference type="GO" id="GO:0044773">
    <property type="term" value="P:mitotic DNA damage checkpoint signaling"/>
    <property type="evidence" value="ECO:0007669"/>
    <property type="project" value="TreeGrafter"/>
</dbReference>
<dbReference type="KEGG" id="tet:TTHERM_01156750"/>
<dbReference type="GeneID" id="7824652"/>
<keyword evidence="4" id="KW-0418">Kinase</keyword>
<sequence length="845" mass="96356">MVALKFLTCTSKEGLKGIESLKKEYELLQKFSQSDFLVNVYNCFYLMEQDVEEDKYGNEKLIVTEEKSFFVMEMELCEQNLKQLFDYLRKTQLPSQEIKEIIAIQMLEGLNTLHIKNIMHRNIKPHNFLVCPSQTYGFSIKICDLGFASTVTKSKSHYQSKNGTDTFFAPEIEKGQSRIQSDLFSLGLVLLELDNLNVLNENWIDFDIKEEIYQGKGIASKYQIDRNSNIYKIAKICLKPNYLERKTSGDLLFELIKLHGKPLKFTLSTMILEQTQFEKDAQILLDNTDSRIKRKDASKQFTKVETLSKLLKSLYENKKYVNNFQILNFGSFGMVLSTKKVEFNNKEIVLKIQKIVDEQEIKNEIRIMQQLKTPLVVQLYDNYIIEKATAPEKYVVFELEKCSCTLQEYLERQGKEGEFSDEEKLNIAIQVIDSVNYIHCFNIIHRDIKPDNVLVCLDGNQLEVKLCDFGLSTQLEKNCEQIEILDWVGNWAYMAPEILTKIEDNQYKIYSKKSDSYSVGLLLSLLDNYLILKENTGSTFIMMTSNQYDEPFKDINIKRDTEIFKFIQLLVVWERDKRTSLSVIVEQNSEKFKTNQNDMKQIISQHYLGPIQNVETVNIGSLGTLVSKNQIPIQKIKQIKINRMKDLYKITKFQVIEIVLSWNNIDAKSANDLGRGIAQCKNIITLKLDLSFNKIGAEGAKDLGTGIAQCKNITTLKIDLSGNNIGEKGVKDLCTGIAQCNNITTLTLHLNGNNIGADGAKDLGTGIAQLKNITTLKLDLSWNNIGEEGAKDLGIGIAQCKNIRTLTLHLSLNKIGSEGAKDLGTGIAQCNNITTLMLDLRQKLN</sequence>
<dbReference type="GO" id="GO:0004674">
    <property type="term" value="F:protein serine/threonine kinase activity"/>
    <property type="evidence" value="ECO:0007669"/>
    <property type="project" value="TreeGrafter"/>
</dbReference>
<proteinExistence type="predicted"/>
<dbReference type="EMBL" id="GG662534">
    <property type="protein sequence ID" value="EAR82400.4"/>
    <property type="molecule type" value="Genomic_DNA"/>
</dbReference>
<accession>Q22AU8</accession>
<dbReference type="Pfam" id="PF00069">
    <property type="entry name" value="Pkinase"/>
    <property type="match status" value="2"/>
</dbReference>
<dbReference type="CDD" id="cd00180">
    <property type="entry name" value="PKc"/>
    <property type="match status" value="1"/>
</dbReference>
<dbReference type="AlphaFoldDB" id="Q22AU8"/>
<dbReference type="InterPro" id="IPR008271">
    <property type="entry name" value="Ser/Thr_kinase_AS"/>
</dbReference>
<gene>
    <name evidence="4" type="ORF">TTHERM_01156750</name>
</gene>
<dbReference type="OrthoDB" id="354678at2759"/>
<name>Q22AU8_TETTS</name>
<reference evidence="5" key="1">
    <citation type="journal article" date="2006" name="PLoS Biol.">
        <title>Macronuclear genome sequence of the ciliate Tetrahymena thermophila, a model eukaryote.</title>
        <authorList>
            <person name="Eisen J.A."/>
            <person name="Coyne R.S."/>
            <person name="Wu M."/>
            <person name="Wu D."/>
            <person name="Thiagarajan M."/>
            <person name="Wortman J.R."/>
            <person name="Badger J.H."/>
            <person name="Ren Q."/>
            <person name="Amedeo P."/>
            <person name="Jones K.M."/>
            <person name="Tallon L.J."/>
            <person name="Delcher A.L."/>
            <person name="Salzberg S.L."/>
            <person name="Silva J.C."/>
            <person name="Haas B.J."/>
            <person name="Majoros W.H."/>
            <person name="Farzad M."/>
            <person name="Carlton J.M."/>
            <person name="Smith R.K. Jr."/>
            <person name="Garg J."/>
            <person name="Pearlman R.E."/>
            <person name="Karrer K.M."/>
            <person name="Sun L."/>
            <person name="Manning G."/>
            <person name="Elde N.C."/>
            <person name="Turkewitz A.P."/>
            <person name="Asai D.J."/>
            <person name="Wilkes D.E."/>
            <person name="Wang Y."/>
            <person name="Cai H."/>
            <person name="Collins K."/>
            <person name="Stewart B.A."/>
            <person name="Lee S.R."/>
            <person name="Wilamowska K."/>
            <person name="Weinberg Z."/>
            <person name="Ruzzo W.L."/>
            <person name="Wloga D."/>
            <person name="Gaertig J."/>
            <person name="Frankel J."/>
            <person name="Tsao C.-C."/>
            <person name="Gorovsky M.A."/>
            <person name="Keeling P.J."/>
            <person name="Waller R.F."/>
            <person name="Patron N.J."/>
            <person name="Cherry J.M."/>
            <person name="Stover N.A."/>
            <person name="Krieger C.J."/>
            <person name="del Toro C."/>
            <person name="Ryder H.F."/>
            <person name="Williamson S.C."/>
            <person name="Barbeau R.A."/>
            <person name="Hamilton E.P."/>
            <person name="Orias E."/>
        </authorList>
    </citation>
    <scope>NUCLEOTIDE SEQUENCE [LARGE SCALE GENOMIC DNA]</scope>
    <source>
        <strain evidence="5">SB210</strain>
    </source>
</reference>
<feature type="domain" description="Protein kinase" evidence="3">
    <location>
        <begin position="1"/>
        <end position="256"/>
    </location>
</feature>
<protein>
    <submittedName>
        <fullName evidence="4">Kinase domain protein</fullName>
    </submittedName>
</protein>
<dbReference type="PROSITE" id="PS00108">
    <property type="entry name" value="PROTEIN_KINASE_ST"/>
    <property type="match status" value="1"/>
</dbReference>
<feature type="domain" description="Protein kinase" evidence="3">
    <location>
        <begin position="321"/>
        <end position="592"/>
    </location>
</feature>
<evidence type="ECO:0000313" key="4">
    <source>
        <dbReference type="EMBL" id="EAR82400.4"/>
    </source>
</evidence>
<evidence type="ECO:0000313" key="5">
    <source>
        <dbReference type="Proteomes" id="UP000009168"/>
    </source>
</evidence>
<dbReference type="SUPFAM" id="SSF52047">
    <property type="entry name" value="RNI-like"/>
    <property type="match status" value="1"/>
</dbReference>
<dbReference type="SMART" id="SM00368">
    <property type="entry name" value="LRR_RI"/>
    <property type="match status" value="5"/>
</dbReference>
<dbReference type="InParanoid" id="Q22AU8"/>
<evidence type="ECO:0000259" key="3">
    <source>
        <dbReference type="PROSITE" id="PS50011"/>
    </source>
</evidence>
<dbReference type="GO" id="GO:0005634">
    <property type="term" value="C:nucleus"/>
    <property type="evidence" value="ECO:0007669"/>
    <property type="project" value="TreeGrafter"/>
</dbReference>
<evidence type="ECO:0000256" key="2">
    <source>
        <dbReference type="ARBA" id="ARBA00022737"/>
    </source>
</evidence>
<dbReference type="GO" id="GO:0005524">
    <property type="term" value="F:ATP binding"/>
    <property type="evidence" value="ECO:0007669"/>
    <property type="project" value="InterPro"/>
</dbReference>
<dbReference type="PROSITE" id="PS50011">
    <property type="entry name" value="PROTEIN_KINASE_DOM"/>
    <property type="match status" value="2"/>
</dbReference>
<dbReference type="SMART" id="SM00220">
    <property type="entry name" value="S_TKc"/>
    <property type="match status" value="2"/>
</dbReference>
<dbReference type="Gene3D" id="3.80.10.10">
    <property type="entry name" value="Ribonuclease Inhibitor"/>
    <property type="match status" value="2"/>
</dbReference>